<keyword evidence="5 7" id="KW-1133">Transmembrane helix</keyword>
<dbReference type="Gene3D" id="1.10.3720.10">
    <property type="entry name" value="MetI-like"/>
    <property type="match status" value="1"/>
</dbReference>
<evidence type="ECO:0000256" key="2">
    <source>
        <dbReference type="ARBA" id="ARBA00022448"/>
    </source>
</evidence>
<keyword evidence="6 7" id="KW-0472">Membrane</keyword>
<dbReference type="PANTHER" id="PTHR43386">
    <property type="entry name" value="OLIGOPEPTIDE TRANSPORT SYSTEM PERMEASE PROTEIN APPC"/>
    <property type="match status" value="1"/>
</dbReference>
<dbReference type="InterPro" id="IPR000515">
    <property type="entry name" value="MetI-like"/>
</dbReference>
<feature type="transmembrane region" description="Helical" evidence="7">
    <location>
        <begin position="264"/>
        <end position="288"/>
    </location>
</feature>
<evidence type="ECO:0000256" key="7">
    <source>
        <dbReference type="RuleBase" id="RU363032"/>
    </source>
</evidence>
<dbReference type="InterPro" id="IPR050366">
    <property type="entry name" value="BP-dependent_transpt_permease"/>
</dbReference>
<dbReference type="Pfam" id="PF12911">
    <property type="entry name" value="OppC_N"/>
    <property type="match status" value="1"/>
</dbReference>
<dbReference type="EMBL" id="BAABFO010000023">
    <property type="protein sequence ID" value="GAA4339787.1"/>
    <property type="molecule type" value="Genomic_DNA"/>
</dbReference>
<reference evidence="10" key="1">
    <citation type="journal article" date="2019" name="Int. J. Syst. Evol. Microbiol.">
        <title>The Global Catalogue of Microorganisms (GCM) 10K type strain sequencing project: providing services to taxonomists for standard genome sequencing and annotation.</title>
        <authorList>
            <consortium name="The Broad Institute Genomics Platform"/>
            <consortium name="The Broad Institute Genome Sequencing Center for Infectious Disease"/>
            <person name="Wu L."/>
            <person name="Ma J."/>
        </authorList>
    </citation>
    <scope>NUCLEOTIDE SEQUENCE [LARGE SCALE GENOMIC DNA]</scope>
    <source>
        <strain evidence="10">JCM 17666</strain>
    </source>
</reference>
<dbReference type="InterPro" id="IPR025966">
    <property type="entry name" value="OppC_N"/>
</dbReference>
<keyword evidence="10" id="KW-1185">Reference proteome</keyword>
<keyword evidence="4 7" id="KW-0812">Transmembrane</keyword>
<feature type="transmembrane region" description="Helical" evidence="7">
    <location>
        <begin position="40"/>
        <end position="60"/>
    </location>
</feature>
<comment type="subcellular location">
    <subcellularLocation>
        <location evidence="1 7">Cell membrane</location>
        <topology evidence="1 7">Multi-pass membrane protein</topology>
    </subcellularLocation>
</comment>
<evidence type="ECO:0000313" key="9">
    <source>
        <dbReference type="EMBL" id="GAA4339787.1"/>
    </source>
</evidence>
<evidence type="ECO:0000256" key="3">
    <source>
        <dbReference type="ARBA" id="ARBA00022475"/>
    </source>
</evidence>
<keyword evidence="3" id="KW-1003">Cell membrane</keyword>
<accession>A0ABP8HIE9</accession>
<sequence>MTAISKDAALAAAGPASVREAENTYWRGVGRRLLRDKTTLVCGAILLAIFLILVLAPWIAPYEPNAGRAMLRLRPVGTAGHLLGTDELGRDMLTRLMYGGRYSWLIGISPVLMAFVIGGIVGVVAGFAGGRINMAIMRLTDVFYAFPSVLLAVSVSGMIGAGILNVILSLTFVFIPPIIRVAESVTTGVRNLEYVQAARSTGAGPLSIIFTHVLPNVLGPVFVYATGLVGVSMIVASGLSFLGLGVKPPDPEWGLMLSSLRTAIYSQPLIATLPGACIFLTSMCFNFVSDGIRTAMDVRA</sequence>
<gene>
    <name evidence="9" type="ORF">GCM10023144_38410</name>
</gene>
<evidence type="ECO:0000259" key="8">
    <source>
        <dbReference type="PROSITE" id="PS50928"/>
    </source>
</evidence>
<dbReference type="RefSeq" id="WP_345251506.1">
    <property type="nucleotide sequence ID" value="NZ_BAABFO010000023.1"/>
</dbReference>
<comment type="caution">
    <text evidence="9">The sequence shown here is derived from an EMBL/GenBank/DDBJ whole genome shotgun (WGS) entry which is preliminary data.</text>
</comment>
<feature type="transmembrane region" description="Helical" evidence="7">
    <location>
        <begin position="195"/>
        <end position="214"/>
    </location>
</feature>
<dbReference type="InterPro" id="IPR035906">
    <property type="entry name" value="MetI-like_sf"/>
</dbReference>
<protein>
    <submittedName>
        <fullName evidence="9">ABC transporter permease</fullName>
    </submittedName>
</protein>
<feature type="transmembrane region" description="Helical" evidence="7">
    <location>
        <begin position="142"/>
        <end position="175"/>
    </location>
</feature>
<feature type="domain" description="ABC transmembrane type-1" evidence="8">
    <location>
        <begin position="100"/>
        <end position="289"/>
    </location>
</feature>
<comment type="similarity">
    <text evidence="7">Belongs to the binding-protein-dependent transport system permease family.</text>
</comment>
<dbReference type="CDD" id="cd06261">
    <property type="entry name" value="TM_PBP2"/>
    <property type="match status" value="1"/>
</dbReference>
<keyword evidence="2 7" id="KW-0813">Transport</keyword>
<feature type="transmembrane region" description="Helical" evidence="7">
    <location>
        <begin position="102"/>
        <end position="130"/>
    </location>
</feature>
<evidence type="ECO:0000313" key="10">
    <source>
        <dbReference type="Proteomes" id="UP001501671"/>
    </source>
</evidence>
<dbReference type="Proteomes" id="UP001501671">
    <property type="component" value="Unassembled WGS sequence"/>
</dbReference>
<dbReference type="SUPFAM" id="SSF161098">
    <property type="entry name" value="MetI-like"/>
    <property type="match status" value="1"/>
</dbReference>
<dbReference type="PROSITE" id="PS50928">
    <property type="entry name" value="ABC_TM1"/>
    <property type="match status" value="1"/>
</dbReference>
<proteinExistence type="inferred from homology"/>
<dbReference type="PANTHER" id="PTHR43386:SF25">
    <property type="entry name" value="PEPTIDE ABC TRANSPORTER PERMEASE PROTEIN"/>
    <property type="match status" value="1"/>
</dbReference>
<evidence type="ECO:0000256" key="4">
    <source>
        <dbReference type="ARBA" id="ARBA00022692"/>
    </source>
</evidence>
<evidence type="ECO:0000256" key="6">
    <source>
        <dbReference type="ARBA" id="ARBA00023136"/>
    </source>
</evidence>
<feature type="transmembrane region" description="Helical" evidence="7">
    <location>
        <begin position="221"/>
        <end position="244"/>
    </location>
</feature>
<dbReference type="Pfam" id="PF00528">
    <property type="entry name" value="BPD_transp_1"/>
    <property type="match status" value="1"/>
</dbReference>
<evidence type="ECO:0000256" key="5">
    <source>
        <dbReference type="ARBA" id="ARBA00022989"/>
    </source>
</evidence>
<organism evidence="9 10">
    <name type="scientific">Pigmentiphaga soli</name>
    <dbReference type="NCBI Taxonomy" id="1007095"/>
    <lineage>
        <taxon>Bacteria</taxon>
        <taxon>Pseudomonadati</taxon>
        <taxon>Pseudomonadota</taxon>
        <taxon>Betaproteobacteria</taxon>
        <taxon>Burkholderiales</taxon>
        <taxon>Alcaligenaceae</taxon>
        <taxon>Pigmentiphaga</taxon>
    </lineage>
</organism>
<evidence type="ECO:0000256" key="1">
    <source>
        <dbReference type="ARBA" id="ARBA00004651"/>
    </source>
</evidence>
<name>A0ABP8HIE9_9BURK</name>